<dbReference type="InterPro" id="IPR051710">
    <property type="entry name" value="Phosphatase_SH3-domain"/>
</dbReference>
<keyword evidence="3" id="KW-1185">Reference proteome</keyword>
<protein>
    <recommendedName>
        <fullName evidence="4">Phosphoglycerate mutase family protein</fullName>
    </recommendedName>
</protein>
<dbReference type="PANTHER" id="PTHR16469:SF27">
    <property type="entry name" value="UBIQUITIN-ASSOCIATED AND SH3 DOMAIN-CONTAINING BA-RELATED"/>
    <property type="match status" value="1"/>
</dbReference>
<gene>
    <name evidence="2" type="ORF">Egran_06378</name>
</gene>
<feature type="region of interest" description="Disordered" evidence="1">
    <location>
        <begin position="158"/>
        <end position="181"/>
    </location>
</feature>
<accession>A0A232LP03</accession>
<feature type="compositionally biased region" description="Pro residues" evidence="1">
    <location>
        <begin position="511"/>
        <end position="522"/>
    </location>
</feature>
<evidence type="ECO:0000313" key="3">
    <source>
        <dbReference type="Proteomes" id="UP000243515"/>
    </source>
</evidence>
<evidence type="ECO:0000256" key="1">
    <source>
        <dbReference type="SAM" id="MobiDB-lite"/>
    </source>
</evidence>
<feature type="region of interest" description="Disordered" evidence="1">
    <location>
        <begin position="506"/>
        <end position="526"/>
    </location>
</feature>
<sequence>MGKPPAVVIIARHGARLDAADERWHLTSPTPYDPPLTYGGWTQSRALGARIASLLQAREEFPHDTHHFSLSKTSSEEDRTVEAAASDNSALANRSEDFRALRRKHKIIIHSSPYLRCLQTAIAVSAGISQHHRISNTPKSGQSASPVLAAALEARASPQLDPIPEPGGKSTPAVEQQKPRGLHPRISKTHLRVDAFLGEWLSPDYFEQITPPPGSIAMVTGAKAELLRRGEAINGVHGPGNKTVSGFFPGGWKNLSISTGSAIEDDGRYEPVSAMATVFGHRERARSADSDIRAVTSSPEQGILSTTSTDISVNNAGYMPPTPTYAISPSDPIPAGYVAHARDACVDVDYQWDSMREPQNWANGGEYGEEWSAMHLRFRNGLQSMIDWYRTHDRPHRQRSRHHHQEKDDPLDDDFTDVVLVLVTHGAGCNALIGALTGQPVLLDIGMASLTMAVRKDVLGGKETRQSVAERDQWQQWERRRRSSLDLPISQEYDVKLVASTEHLRAGSNPLPIPRPPSPSIPRSPSISAYRHRLETRGSRSISSHESFRLGESALRSYGASVQRAASTNSCHLPRTGAGLWGSISSATSESVSESGESVEDIVPNFEDSKPASDSAGQQDARYYWPKTADYNWTKKIPERPSQRGLWSSAITAQERDPVPRRRWTINERH</sequence>
<proteinExistence type="predicted"/>
<comment type="caution">
    <text evidence="2">The sequence shown here is derived from an EMBL/GenBank/DDBJ whole genome shotgun (WGS) entry which is preliminary data.</text>
</comment>
<feature type="region of interest" description="Disordered" evidence="1">
    <location>
        <begin position="65"/>
        <end position="88"/>
    </location>
</feature>
<dbReference type="PANTHER" id="PTHR16469">
    <property type="entry name" value="UBIQUITIN-ASSOCIATED AND SH3 DOMAIN-CONTAINING BA-RELATED"/>
    <property type="match status" value="1"/>
</dbReference>
<dbReference type="OrthoDB" id="3898179at2759"/>
<dbReference type="SUPFAM" id="SSF53254">
    <property type="entry name" value="Phosphoglycerate mutase-like"/>
    <property type="match status" value="1"/>
</dbReference>
<name>A0A232LP03_9EURO</name>
<dbReference type="Proteomes" id="UP000243515">
    <property type="component" value="Unassembled WGS sequence"/>
</dbReference>
<dbReference type="CDD" id="cd07040">
    <property type="entry name" value="HP"/>
    <property type="match status" value="1"/>
</dbReference>
<organism evidence="2 3">
    <name type="scientific">Elaphomyces granulatus</name>
    <dbReference type="NCBI Taxonomy" id="519963"/>
    <lineage>
        <taxon>Eukaryota</taxon>
        <taxon>Fungi</taxon>
        <taxon>Dikarya</taxon>
        <taxon>Ascomycota</taxon>
        <taxon>Pezizomycotina</taxon>
        <taxon>Eurotiomycetes</taxon>
        <taxon>Eurotiomycetidae</taxon>
        <taxon>Eurotiales</taxon>
        <taxon>Elaphomycetaceae</taxon>
        <taxon>Elaphomyces</taxon>
    </lineage>
</organism>
<evidence type="ECO:0000313" key="2">
    <source>
        <dbReference type="EMBL" id="OXV05852.1"/>
    </source>
</evidence>
<dbReference type="AlphaFoldDB" id="A0A232LP03"/>
<feature type="region of interest" description="Disordered" evidence="1">
    <location>
        <begin position="638"/>
        <end position="670"/>
    </location>
</feature>
<reference evidence="2 3" key="1">
    <citation type="journal article" date="2015" name="Environ. Microbiol.">
        <title>Metagenome sequence of Elaphomyces granulatus from sporocarp tissue reveals Ascomycota ectomycorrhizal fingerprints of genome expansion and a Proteobacteria-rich microbiome.</title>
        <authorList>
            <person name="Quandt C.A."/>
            <person name="Kohler A."/>
            <person name="Hesse C.N."/>
            <person name="Sharpton T.J."/>
            <person name="Martin F."/>
            <person name="Spatafora J.W."/>
        </authorList>
    </citation>
    <scope>NUCLEOTIDE SEQUENCE [LARGE SCALE GENOMIC DNA]</scope>
    <source>
        <strain evidence="2 3">OSC145934</strain>
    </source>
</reference>
<dbReference type="Gene3D" id="3.40.50.1240">
    <property type="entry name" value="Phosphoglycerate mutase-like"/>
    <property type="match status" value="2"/>
</dbReference>
<feature type="compositionally biased region" description="Basic and acidic residues" evidence="1">
    <location>
        <begin position="654"/>
        <end position="670"/>
    </location>
</feature>
<dbReference type="InterPro" id="IPR029033">
    <property type="entry name" value="His_PPase_superfam"/>
</dbReference>
<evidence type="ECO:0008006" key="4">
    <source>
        <dbReference type="Google" id="ProtNLM"/>
    </source>
</evidence>
<dbReference type="EMBL" id="NPHW01006382">
    <property type="protein sequence ID" value="OXV05852.1"/>
    <property type="molecule type" value="Genomic_DNA"/>
</dbReference>